<dbReference type="InterPro" id="IPR011010">
    <property type="entry name" value="DNA_brk_join_enz"/>
</dbReference>
<gene>
    <name evidence="2" type="ORF">PGH07_03365</name>
</gene>
<dbReference type="EMBL" id="JAQIBD010000001">
    <property type="protein sequence ID" value="MDM5271206.1"/>
    <property type="molecule type" value="Genomic_DNA"/>
</dbReference>
<dbReference type="RefSeq" id="WP_289412530.1">
    <property type="nucleotide sequence ID" value="NZ_JAQIBD010000001.1"/>
</dbReference>
<evidence type="ECO:0000313" key="2">
    <source>
        <dbReference type="EMBL" id="MDM5271206.1"/>
    </source>
</evidence>
<comment type="caution">
    <text evidence="2">The sequence shown here is derived from an EMBL/GenBank/DDBJ whole genome shotgun (WGS) entry which is preliminary data.</text>
</comment>
<organism evidence="2 3">
    <name type="scientific">Sulfurovum zhangzhouensis</name>
    <dbReference type="NCBI Taxonomy" id="3019067"/>
    <lineage>
        <taxon>Bacteria</taxon>
        <taxon>Pseudomonadati</taxon>
        <taxon>Campylobacterota</taxon>
        <taxon>Epsilonproteobacteria</taxon>
        <taxon>Campylobacterales</taxon>
        <taxon>Sulfurovaceae</taxon>
        <taxon>Sulfurovum</taxon>
    </lineage>
</organism>
<proteinExistence type="predicted"/>
<sequence>MSALESNAYVWKVTFQKLLNEQSNNEKKAEKELIPTLAKFSSSKFDSDSWILDKRSNKSHPDIIAFHQFAKMGTNGKHLVKLFTIAGLNRGSGKNLSKNLSSYFKFLNENKLNLHQINKSLFAKYTYWLDQQLNDQNKPISDAYKHKLLDSALQFHILMNGHSFMAHIDGVEAIENPYDRNTKNSKYKVIDDDVLEKLDKHFDTEESPLHIRVAYWIMRMFATRPEDTLNYPLDCVKKLTDNMATIKHAIVKNSANRGEIEYKIGFLNLQEPMQKMLFELIGKQQDASKKLQWLTTKKSFLFTYNSFDATNKICVLSRQVLSRYFNNIQKHMNIPDLIIAVPRDFKKTGITMRMESGWTSPQLKQFSNHRTFSSIDAYSAPSESFMITEQKKLLEANGDIKGRFVFNGKIVNGIGDKYEANLLENPRAHKIANLGYCPDIAGCGNHLECLDCSDLIPDADLEGYYLDQVDRYLKIAEKQYEMEDKTNARDSHHRAALFASLYNKIQSRKEL</sequence>
<accession>A0ABT7QXZ4</accession>
<keyword evidence="3" id="KW-1185">Reference proteome</keyword>
<protein>
    <submittedName>
        <fullName evidence="2">Uncharacterized protein</fullName>
    </submittedName>
</protein>
<reference evidence="2" key="1">
    <citation type="submission" date="2023-01" db="EMBL/GenBank/DDBJ databases">
        <title>Sulfurovum sp. zt1-1 genome assembly.</title>
        <authorList>
            <person name="Wang J."/>
        </authorList>
    </citation>
    <scope>NUCLEOTIDE SEQUENCE</scope>
    <source>
        <strain evidence="2">Zt1-1</strain>
    </source>
</reference>
<name>A0ABT7QXZ4_9BACT</name>
<keyword evidence="1" id="KW-0233">DNA recombination</keyword>
<dbReference type="SUPFAM" id="SSF56349">
    <property type="entry name" value="DNA breaking-rejoining enzymes"/>
    <property type="match status" value="1"/>
</dbReference>
<dbReference type="Proteomes" id="UP001169069">
    <property type="component" value="Unassembled WGS sequence"/>
</dbReference>
<dbReference type="InterPro" id="IPR013762">
    <property type="entry name" value="Integrase-like_cat_sf"/>
</dbReference>
<evidence type="ECO:0000313" key="3">
    <source>
        <dbReference type="Proteomes" id="UP001169069"/>
    </source>
</evidence>
<evidence type="ECO:0000256" key="1">
    <source>
        <dbReference type="ARBA" id="ARBA00023172"/>
    </source>
</evidence>
<dbReference type="Gene3D" id="1.10.443.10">
    <property type="entry name" value="Intergrase catalytic core"/>
    <property type="match status" value="1"/>
</dbReference>